<feature type="domain" description="THUMP-like" evidence="1">
    <location>
        <begin position="361"/>
        <end position="432"/>
    </location>
</feature>
<reference evidence="3 4" key="1">
    <citation type="submission" date="2020-05" db="EMBL/GenBank/DDBJ databases">
        <title>Distinct polysaccharide utilization as determinants for interspecies competition between intestinal Prevotella spp.</title>
        <authorList>
            <person name="Galvez E.J.C."/>
            <person name="Iljazovic A."/>
            <person name="Strowig T."/>
        </authorList>
    </citation>
    <scope>NUCLEOTIDE SEQUENCE [LARGE SCALE GENOMIC DNA]</scope>
    <source>
        <strain evidence="3 4">PROD</strain>
    </source>
</reference>
<dbReference type="Gene3D" id="3.40.50.150">
    <property type="entry name" value="Vaccinia Virus protein VP39"/>
    <property type="match status" value="1"/>
</dbReference>
<name>A0ABX2AZD0_9BACT</name>
<sequence>MMDRQTADFIAAHRDDDVRHLALCSAGYTGVDMPFALNQIAGRQAARRKLPTWASTDGIIYPPHISMEQCSSETTAVYKAAVARRLVAEKMKSADTGSNTEKANRDTVFVDITGGFGVDFSFIARLFGRSVYIERQQHLCDIAEENFQRLGIDTAEVVCGDCEEWLRCNTGMHADLIMADPARRDAHGGRTFAISDCTPEVTALKELLLDKADYIMIKLSPMLDWHKAAEDFGPEVREIHIISTGNECKELLIVASRYGEKTDEDKYVNKSRPRLFCVNDSTVVEVTAAGCGTDMSESDVKTPVKPVKDLVFSTPLYLYEPNASIMKAGCFDIIEQRYHVRQIDKSSHLFVSDSPVNNFPGRKFSVTGITTMNKKELRKTLGGIDKANITTRNFPLTVAELRHRLKMKEGGDKYIFATTMPDKSHVLLICTKND</sequence>
<keyword evidence="4" id="KW-1185">Reference proteome</keyword>
<dbReference type="GO" id="GO:0032259">
    <property type="term" value="P:methylation"/>
    <property type="evidence" value="ECO:0007669"/>
    <property type="project" value="UniProtKB-KW"/>
</dbReference>
<dbReference type="RefSeq" id="WP_172174785.1">
    <property type="nucleotide sequence ID" value="NZ_CASGIA010000059.1"/>
</dbReference>
<accession>A0ABX2AZD0</accession>
<dbReference type="Pfam" id="PF18096">
    <property type="entry name" value="Thump_like"/>
    <property type="match status" value="1"/>
</dbReference>
<evidence type="ECO:0000313" key="3">
    <source>
        <dbReference type="EMBL" id="NPE15031.1"/>
    </source>
</evidence>
<dbReference type="InterPro" id="IPR041497">
    <property type="entry name" value="Thump-like"/>
</dbReference>
<evidence type="ECO:0000313" key="4">
    <source>
        <dbReference type="Proteomes" id="UP001193734"/>
    </source>
</evidence>
<dbReference type="Gene3D" id="1.10.10.1110">
    <property type="entry name" value="Methyltransferase PG1098, N-terminal domain"/>
    <property type="match status" value="1"/>
</dbReference>
<evidence type="ECO:0000259" key="2">
    <source>
        <dbReference type="Pfam" id="PF22013"/>
    </source>
</evidence>
<dbReference type="SUPFAM" id="SSF53335">
    <property type="entry name" value="S-adenosyl-L-methionine-dependent methyltransferases"/>
    <property type="match status" value="1"/>
</dbReference>
<dbReference type="GeneID" id="82158490"/>
<comment type="caution">
    <text evidence="3">The sequence shown here is derived from an EMBL/GenBank/DDBJ whole genome shotgun (WGS) entry which is preliminary data.</text>
</comment>
<gene>
    <name evidence="3" type="ORF">HPS55_12005</name>
</gene>
<dbReference type="InterPro" id="IPR054168">
    <property type="entry name" value="PG_1098_Fer"/>
</dbReference>
<evidence type="ECO:0000259" key="1">
    <source>
        <dbReference type="Pfam" id="PF18096"/>
    </source>
</evidence>
<dbReference type="Pfam" id="PF22013">
    <property type="entry name" value="PG_1098_Fer"/>
    <property type="match status" value="1"/>
</dbReference>
<proteinExistence type="predicted"/>
<dbReference type="InterPro" id="IPR029063">
    <property type="entry name" value="SAM-dependent_MTases_sf"/>
</dbReference>
<keyword evidence="3" id="KW-0808">Transferase</keyword>
<feature type="domain" description="PG-1098 ferredoxin-like" evidence="2">
    <location>
        <begin position="317"/>
        <end position="360"/>
    </location>
</feature>
<keyword evidence="3" id="KW-0489">Methyltransferase</keyword>
<organism evidence="3 4">
    <name type="scientific">Xylanibacter rodentium</name>
    <dbReference type="NCBI Taxonomy" id="2736289"/>
    <lineage>
        <taxon>Bacteria</taxon>
        <taxon>Pseudomonadati</taxon>
        <taxon>Bacteroidota</taxon>
        <taxon>Bacteroidia</taxon>
        <taxon>Bacteroidales</taxon>
        <taxon>Prevotellaceae</taxon>
        <taxon>Xylanibacter</taxon>
    </lineage>
</organism>
<dbReference type="CDD" id="cd02440">
    <property type="entry name" value="AdoMet_MTases"/>
    <property type="match status" value="1"/>
</dbReference>
<dbReference type="Proteomes" id="UP001193734">
    <property type="component" value="Unassembled WGS sequence"/>
</dbReference>
<protein>
    <submittedName>
        <fullName evidence="3">SAM-dependent methyltransferase</fullName>
    </submittedName>
</protein>
<dbReference type="GO" id="GO:0008168">
    <property type="term" value="F:methyltransferase activity"/>
    <property type="evidence" value="ECO:0007669"/>
    <property type="project" value="UniProtKB-KW"/>
</dbReference>
<dbReference type="EMBL" id="JABKKE010000023">
    <property type="protein sequence ID" value="NPE15031.1"/>
    <property type="molecule type" value="Genomic_DNA"/>
</dbReference>